<feature type="compositionally biased region" description="Polar residues" evidence="5">
    <location>
        <begin position="848"/>
        <end position="863"/>
    </location>
</feature>
<dbReference type="Proteomes" id="UP000006671">
    <property type="component" value="Unassembled WGS sequence"/>
</dbReference>
<name>D2VDL3_NAEGR</name>
<organism evidence="8">
    <name type="scientific">Naegleria gruberi</name>
    <name type="common">Amoeba</name>
    <dbReference type="NCBI Taxonomy" id="5762"/>
    <lineage>
        <taxon>Eukaryota</taxon>
        <taxon>Discoba</taxon>
        <taxon>Heterolobosea</taxon>
        <taxon>Tetramitia</taxon>
        <taxon>Eutetramitia</taxon>
        <taxon>Vahlkampfiidae</taxon>
        <taxon>Naegleria</taxon>
    </lineage>
</organism>
<dbReference type="Pfam" id="PF00580">
    <property type="entry name" value="UvrD-helicase"/>
    <property type="match status" value="1"/>
</dbReference>
<dbReference type="Gene3D" id="3.40.50.300">
    <property type="entry name" value="P-loop containing nucleotide triphosphate hydrolases"/>
    <property type="match status" value="1"/>
</dbReference>
<keyword evidence="4" id="KW-0067">ATP-binding</keyword>
<keyword evidence="3" id="KW-0347">Helicase</keyword>
<dbReference type="GO" id="GO:0004386">
    <property type="term" value="F:helicase activity"/>
    <property type="evidence" value="ECO:0007669"/>
    <property type="project" value="UniProtKB-KW"/>
</dbReference>
<evidence type="ECO:0000256" key="4">
    <source>
        <dbReference type="ARBA" id="ARBA00022840"/>
    </source>
</evidence>
<feature type="compositionally biased region" description="Low complexity" evidence="5">
    <location>
        <begin position="16"/>
        <end position="33"/>
    </location>
</feature>
<dbReference type="Gene3D" id="2.30.29.30">
    <property type="entry name" value="Pleckstrin-homology domain (PH domain)/Phosphotyrosine-binding domain (PTB)"/>
    <property type="match status" value="1"/>
</dbReference>
<sequence length="1189" mass="135070">MMKSISNNKSKREQQQRSMSKSLSSSTISTLHQQPEKTTPKRRKSQNTSQAPVLVAASLDDFSLASSTLQKNVQDSILTTTPSTVPTPLVQVSLFSILNKSGSSAPKLPTIFNDDEDEQEVEESESIISFRNNEEISQQPSRPELSAAENTSLSEQQYSSPQIMFKELTREKLFSQKTSPKRPLVIKSCAHPKDSTFSTVNLMLEKVLKIIGNSKKGTFLFLTRSNMDSRIIKDILLQQVPDQMKDIKVMSFHTFSSTILKKAGKPYGNSGFKIISNEDTRFCLSKVLEHNDKTNSLKELSMDVEGIQNFIEALKLEMKTPDMLLREIISQHQRDSVNGERRKLMLLQNIYSEYENLKMQSKSLDFTDLLLQCHTLLTNPSSETLSNIGLSNRSDLYILIDDFELLDLPQHTLCKDIIYLMSQTQQTSIKSVLLGTQKLDCDNLANLKQTFMDPFSFDIFNFDSIEDQMKETKIAAHHIPIESTNIFDDLKSGELVWRYISIEGKILDEKTLHTVVSRFAVKGFEKNENETISDIPTETIQISPETSELIFQSDSLSTPIGAADYLTAPQKVCNIYLEFSSKKEQMEWLASIERGIMLQQKPLKMPPCFKDKCQKLDVTKDQKTTFQPKIRINREKIRDMVYYRHSISEQFLMKLEHVINIIEQHINKSAKAAIGDDVPLKNLVMSRIFKQLGQETPDQIIIVDLKLEDFCQEWEKDWKNSLLWGEKVTEPSTSEKLMKSIAETLSKLGQECEETTTPIVLEESLEEKIEQTSMIEEQPKEEFNNMEEEEDQIISDIVSPNFKTPNNVSSLDALISSANTENPMTIEQLASSVIDEEIYVSPDRQPSRDSTPPKSTEKTPNQTTITLEPISTNYSNYDARSILDHFRKTLSTQKIEPTKTLVPQDNKKQLIEIDYEMNRLLNATQEHVMLDDSAYAFDSSKPQLDITFNNQSALNMTDISQKPLFTPTKPSSNLAKLRELTSPNSPSTVFSSIVSKSLSKKLTSPPPKTSPSITPSRAERRNAKLVQVKSGSPSKIIQVIKTLKTGVTIYKHSSSGTSKKKLVHLFLSADENFVCYVKPESRNIVPLYEIKSKFPVSSIRYLQKGELVKKRRLLEIKGGIASTLLGIKKEEMKVDSTVLFSFCLPERYLDFEAKSIIECQTWFDMWEYFVAAIAKNQAEKQVEEPSVSQ</sequence>
<dbReference type="AlphaFoldDB" id="D2VDL3"/>
<feature type="region of interest" description="Disordered" evidence="5">
    <location>
        <begin position="842"/>
        <end position="863"/>
    </location>
</feature>
<dbReference type="GO" id="GO:0005524">
    <property type="term" value="F:ATP binding"/>
    <property type="evidence" value="ECO:0007669"/>
    <property type="project" value="UniProtKB-KW"/>
</dbReference>
<dbReference type="SUPFAM" id="SSF50729">
    <property type="entry name" value="PH domain-like"/>
    <property type="match status" value="1"/>
</dbReference>
<dbReference type="GO" id="GO:0016787">
    <property type="term" value="F:hydrolase activity"/>
    <property type="evidence" value="ECO:0007669"/>
    <property type="project" value="UniProtKB-KW"/>
</dbReference>
<feature type="domain" description="UvrD-like helicase ATP-binding" evidence="6">
    <location>
        <begin position="204"/>
        <end position="417"/>
    </location>
</feature>
<keyword evidence="1" id="KW-0547">Nucleotide-binding</keyword>
<gene>
    <name evidence="7" type="ORF">NAEGRDRAFT_48687</name>
</gene>
<dbReference type="InParanoid" id="D2VDL3"/>
<feature type="compositionally biased region" description="Polar residues" evidence="5">
    <location>
        <begin position="148"/>
        <end position="157"/>
    </location>
</feature>
<dbReference type="RefSeq" id="XP_002677663.1">
    <property type="nucleotide sequence ID" value="XM_002677617.1"/>
</dbReference>
<dbReference type="InterPro" id="IPR014016">
    <property type="entry name" value="UvrD-like_ATP-bd"/>
</dbReference>
<protein>
    <submittedName>
        <fullName evidence="7">Predicted protein</fullName>
    </submittedName>
</protein>
<feature type="compositionally biased region" description="Acidic residues" evidence="5">
    <location>
        <begin position="113"/>
        <end position="125"/>
    </location>
</feature>
<evidence type="ECO:0000313" key="8">
    <source>
        <dbReference type="Proteomes" id="UP000006671"/>
    </source>
</evidence>
<evidence type="ECO:0000256" key="5">
    <source>
        <dbReference type="SAM" id="MobiDB-lite"/>
    </source>
</evidence>
<dbReference type="GeneID" id="8850242"/>
<keyword evidence="8" id="KW-1185">Reference proteome</keyword>
<dbReference type="VEuPathDB" id="AmoebaDB:NAEGRDRAFT_48687"/>
<dbReference type="SUPFAM" id="SSF52540">
    <property type="entry name" value="P-loop containing nucleoside triphosphate hydrolases"/>
    <property type="match status" value="1"/>
</dbReference>
<feature type="region of interest" description="Disordered" evidence="5">
    <location>
        <begin position="999"/>
        <end position="1019"/>
    </location>
</feature>
<feature type="region of interest" description="Disordered" evidence="5">
    <location>
        <begin position="1"/>
        <end position="50"/>
    </location>
</feature>
<dbReference type="InterPro" id="IPR011993">
    <property type="entry name" value="PH-like_dom_sf"/>
</dbReference>
<evidence type="ECO:0000256" key="2">
    <source>
        <dbReference type="ARBA" id="ARBA00022801"/>
    </source>
</evidence>
<accession>D2VDL3</accession>
<evidence type="ECO:0000256" key="3">
    <source>
        <dbReference type="ARBA" id="ARBA00022806"/>
    </source>
</evidence>
<keyword evidence="2" id="KW-0378">Hydrolase</keyword>
<evidence type="ECO:0000259" key="6">
    <source>
        <dbReference type="Pfam" id="PF00580"/>
    </source>
</evidence>
<feature type="region of interest" description="Disordered" evidence="5">
    <location>
        <begin position="108"/>
        <end position="157"/>
    </location>
</feature>
<reference evidence="7 8" key="1">
    <citation type="journal article" date="2010" name="Cell">
        <title>The genome of Naegleria gruberi illuminates early eukaryotic versatility.</title>
        <authorList>
            <person name="Fritz-Laylin L.K."/>
            <person name="Prochnik S.E."/>
            <person name="Ginger M.L."/>
            <person name="Dacks J.B."/>
            <person name="Carpenter M.L."/>
            <person name="Field M.C."/>
            <person name="Kuo A."/>
            <person name="Paredez A."/>
            <person name="Chapman J."/>
            <person name="Pham J."/>
            <person name="Shu S."/>
            <person name="Neupane R."/>
            <person name="Cipriano M."/>
            <person name="Mancuso J."/>
            <person name="Tu H."/>
            <person name="Salamov A."/>
            <person name="Lindquist E."/>
            <person name="Shapiro H."/>
            <person name="Lucas S."/>
            <person name="Grigoriev I.V."/>
            <person name="Cande W.Z."/>
            <person name="Fulton C."/>
            <person name="Rokhsar D.S."/>
            <person name="Dawson S.C."/>
        </authorList>
    </citation>
    <scope>NUCLEOTIDE SEQUENCE [LARGE SCALE GENOMIC DNA]</scope>
    <source>
        <strain evidence="7 8">NEG-M</strain>
    </source>
</reference>
<proteinExistence type="predicted"/>
<evidence type="ECO:0000313" key="7">
    <source>
        <dbReference type="EMBL" id="EFC44919.1"/>
    </source>
</evidence>
<dbReference type="KEGG" id="ngr:NAEGRDRAFT_48687"/>
<dbReference type="EMBL" id="GG738865">
    <property type="protein sequence ID" value="EFC44919.1"/>
    <property type="molecule type" value="Genomic_DNA"/>
</dbReference>
<evidence type="ECO:0000256" key="1">
    <source>
        <dbReference type="ARBA" id="ARBA00022741"/>
    </source>
</evidence>
<dbReference type="InterPro" id="IPR027417">
    <property type="entry name" value="P-loop_NTPase"/>
</dbReference>